<proteinExistence type="predicted"/>
<organism evidence="2 3">
    <name type="scientific">Rufibacter radiotolerans</name>
    <dbReference type="NCBI Taxonomy" id="1379910"/>
    <lineage>
        <taxon>Bacteria</taxon>
        <taxon>Pseudomonadati</taxon>
        <taxon>Bacteroidota</taxon>
        <taxon>Cytophagia</taxon>
        <taxon>Cytophagales</taxon>
        <taxon>Hymenobacteraceae</taxon>
        <taxon>Rufibacter</taxon>
    </lineage>
</organism>
<name>A0A0H4VNS8_9BACT</name>
<feature type="region of interest" description="Disordered" evidence="1">
    <location>
        <begin position="30"/>
        <end position="72"/>
    </location>
</feature>
<accession>A0A0H4VNS8</accession>
<reference evidence="2 3" key="1">
    <citation type="submission" date="2015-01" db="EMBL/GenBank/DDBJ databases">
        <title>Rufibacter sp./DG31D/ whole genome sequencing.</title>
        <authorList>
            <person name="Kim M.K."/>
            <person name="Srinivasan S."/>
            <person name="Lee J.-J."/>
        </authorList>
    </citation>
    <scope>NUCLEOTIDE SEQUENCE [LARGE SCALE GENOMIC DNA]</scope>
    <source>
        <strain evidence="2 3">DG31D</strain>
    </source>
</reference>
<feature type="compositionally biased region" description="Basic and acidic residues" evidence="1">
    <location>
        <begin position="45"/>
        <end position="62"/>
    </location>
</feature>
<dbReference type="Proteomes" id="UP000036458">
    <property type="component" value="Chromosome"/>
</dbReference>
<evidence type="ECO:0000256" key="1">
    <source>
        <dbReference type="SAM" id="MobiDB-lite"/>
    </source>
</evidence>
<dbReference type="AlphaFoldDB" id="A0A0H4VNS8"/>
<gene>
    <name evidence="2" type="ORF">TH63_06680</name>
</gene>
<keyword evidence="3" id="KW-1185">Reference proteome</keyword>
<dbReference type="PATRIC" id="fig|1379910.4.peg.1463"/>
<dbReference type="EMBL" id="CP010777">
    <property type="protein sequence ID" value="AKQ45394.1"/>
    <property type="molecule type" value="Genomic_DNA"/>
</dbReference>
<evidence type="ECO:0000313" key="3">
    <source>
        <dbReference type="Proteomes" id="UP000036458"/>
    </source>
</evidence>
<evidence type="ECO:0000313" key="2">
    <source>
        <dbReference type="EMBL" id="AKQ45394.1"/>
    </source>
</evidence>
<dbReference type="KEGG" id="ruf:TH63_06680"/>
<sequence length="100" mass="11032">MEVVQKILARFPEISPAWLMLGEGAMLKGLEPGSSKNLEVTSKPEPAKDSDEKPERKEKVQEIKSATSAPLIPNPSEEKQLVKVILFYSDGSFENFGNSL</sequence>
<protein>
    <submittedName>
        <fullName evidence="2">Uncharacterized protein</fullName>
    </submittedName>
</protein>